<dbReference type="Pfam" id="PF13358">
    <property type="entry name" value="DDE_3"/>
    <property type="match status" value="1"/>
</dbReference>
<dbReference type="OrthoDB" id="129174at2"/>
<evidence type="ECO:0000313" key="5">
    <source>
        <dbReference type="Proteomes" id="UP000281474"/>
    </source>
</evidence>
<proteinExistence type="predicted"/>
<dbReference type="Gene3D" id="3.30.420.10">
    <property type="entry name" value="Ribonuclease H-like superfamily/Ribonuclease H"/>
    <property type="match status" value="1"/>
</dbReference>
<dbReference type="InterPro" id="IPR047655">
    <property type="entry name" value="Transpos_IS630-like"/>
</dbReference>
<dbReference type="InterPro" id="IPR025959">
    <property type="entry name" value="Winged_HTH_dom"/>
</dbReference>
<dbReference type="Pfam" id="PF13518">
    <property type="entry name" value="HTH_28"/>
    <property type="match status" value="1"/>
</dbReference>
<comment type="caution">
    <text evidence="4">The sequence shown here is derived from an EMBL/GenBank/DDBJ whole genome shotgun (WGS) entry which is preliminary data.</text>
</comment>
<dbReference type="RefSeq" id="WP_121839936.1">
    <property type="nucleotide sequence ID" value="NZ_ML014805.1"/>
</dbReference>
<dbReference type="GO" id="GO:0003676">
    <property type="term" value="F:nucleic acid binding"/>
    <property type="evidence" value="ECO:0007669"/>
    <property type="project" value="InterPro"/>
</dbReference>
<feature type="domain" description="Tc1-like transposase DDE" evidence="1">
    <location>
        <begin position="154"/>
        <end position="293"/>
    </location>
</feature>
<feature type="domain" description="Winged helix-turn helix" evidence="3">
    <location>
        <begin position="80"/>
        <end position="136"/>
    </location>
</feature>
<dbReference type="InterPro" id="IPR036397">
    <property type="entry name" value="RNaseH_sf"/>
</dbReference>
<dbReference type="AlphaFoldDB" id="A0A3L8PTZ6"/>
<evidence type="ECO:0000259" key="3">
    <source>
        <dbReference type="Pfam" id="PF13592"/>
    </source>
</evidence>
<evidence type="ECO:0000259" key="1">
    <source>
        <dbReference type="Pfam" id="PF13358"/>
    </source>
</evidence>
<dbReference type="InterPro" id="IPR055247">
    <property type="entry name" value="InsJ-like_HTH"/>
</dbReference>
<dbReference type="NCBIfam" id="NF033545">
    <property type="entry name" value="transpos_IS630"/>
    <property type="match status" value="1"/>
</dbReference>
<dbReference type="SUPFAM" id="SSF46689">
    <property type="entry name" value="Homeodomain-like"/>
    <property type="match status" value="1"/>
</dbReference>
<name>A0A3L8PTZ6_9GAMM</name>
<gene>
    <name evidence="4" type="ORF">D5018_15630</name>
</gene>
<dbReference type="Pfam" id="PF13592">
    <property type="entry name" value="HTH_33"/>
    <property type="match status" value="1"/>
</dbReference>
<dbReference type="Proteomes" id="UP000281474">
    <property type="component" value="Unassembled WGS sequence"/>
</dbReference>
<reference evidence="4 5" key="1">
    <citation type="submission" date="2018-09" db="EMBL/GenBank/DDBJ databases">
        <title>Phylogeny of the Shewanellaceae, and recommendation for two new genera, Pseudoshewanella and Parashewanella.</title>
        <authorList>
            <person name="Wang G."/>
        </authorList>
    </citation>
    <scope>NUCLEOTIDE SEQUENCE [LARGE SCALE GENOMIC DNA]</scope>
    <source>
        <strain evidence="4 5">C51</strain>
    </source>
</reference>
<organism evidence="4 5">
    <name type="scientific">Parashewanella curva</name>
    <dbReference type="NCBI Taxonomy" id="2338552"/>
    <lineage>
        <taxon>Bacteria</taxon>
        <taxon>Pseudomonadati</taxon>
        <taxon>Pseudomonadota</taxon>
        <taxon>Gammaproteobacteria</taxon>
        <taxon>Alteromonadales</taxon>
        <taxon>Shewanellaceae</taxon>
        <taxon>Parashewanella</taxon>
    </lineage>
</organism>
<evidence type="ECO:0000259" key="2">
    <source>
        <dbReference type="Pfam" id="PF13518"/>
    </source>
</evidence>
<protein>
    <submittedName>
        <fullName evidence="4">IS630 family transposase</fullName>
    </submittedName>
</protein>
<dbReference type="EMBL" id="QZEI01000056">
    <property type="protein sequence ID" value="RLV58776.1"/>
    <property type="molecule type" value="Genomic_DNA"/>
</dbReference>
<dbReference type="InterPro" id="IPR038717">
    <property type="entry name" value="Tc1-like_DDE_dom"/>
</dbReference>
<feature type="domain" description="Insertion element IS150 protein InsJ-like helix-turn-helix" evidence="2">
    <location>
        <begin position="4"/>
        <end position="49"/>
    </location>
</feature>
<dbReference type="InterPro" id="IPR009057">
    <property type="entry name" value="Homeodomain-like_sf"/>
</dbReference>
<accession>A0A3L8PTZ6</accession>
<keyword evidence="5" id="KW-1185">Reference proteome</keyword>
<sequence length="325" mass="37561">MRVRLLAVARFLETHNRALVARQLKLSRTSVNAWVRIYLLEGVEALRNNMSKQNASKISSTQKQRLYEYIETQSRSELGGRLTGKDIQAYILLEFGIEYHLDHIYRLLKSIGLSWITSCSRHPKQSVEAQEEFKKISYKAIATIPFHIPLHKVDIWFQDEGRFGQQNTTTRLWVPTGSRPRAVQQQQFEYAYIYGAVCPTTGATEALVTPCVNKDAMSQHLKQISQATAPERYALVIMDGAGWHTADITEEFDNLSMLKLPPYSPELNPIEQVWSWLRQHCLANRCFDSYEDIVEQCCKAWNQFIECTDRVMSMCLRSWAKVTNF</sequence>
<evidence type="ECO:0000313" key="4">
    <source>
        <dbReference type="EMBL" id="RLV58776.1"/>
    </source>
</evidence>